<sequence>MATRNRTILCRKCRDALKSVRVPSSSSPSSSSGGPVIELSTASLLNPNRSYAPLSTEDPGGYSGCSETIVAASSAGGGDLLVLLTRYLSFSLKRSGFKQIKHVIWKGQLESTCKLLRPDYLGHAPLLDCGFITSSVAFITSSVLHNKFGQHINAIAWCHMVYLHDKSPLPPWARIPMRAMG</sequence>
<dbReference type="EMBL" id="BJWL01000007">
    <property type="protein sequence ID" value="GFY90527.1"/>
    <property type="molecule type" value="Genomic_DNA"/>
</dbReference>
<dbReference type="OrthoDB" id="10251371at2759"/>
<evidence type="ECO:0000313" key="1">
    <source>
        <dbReference type="EMBL" id="GFY90527.1"/>
    </source>
</evidence>
<dbReference type="Proteomes" id="UP000585474">
    <property type="component" value="Unassembled WGS sequence"/>
</dbReference>
<comment type="caution">
    <text evidence="1">The sequence shown here is derived from an EMBL/GenBank/DDBJ whole genome shotgun (WGS) entry which is preliminary data.</text>
</comment>
<reference evidence="1 2" key="1">
    <citation type="submission" date="2019-07" db="EMBL/GenBank/DDBJ databases">
        <title>De Novo Assembly of kiwifruit Actinidia rufa.</title>
        <authorList>
            <person name="Sugita-Konishi S."/>
            <person name="Sato K."/>
            <person name="Mori E."/>
            <person name="Abe Y."/>
            <person name="Kisaki G."/>
            <person name="Hamano K."/>
            <person name="Suezawa K."/>
            <person name="Otani M."/>
            <person name="Fukuda T."/>
            <person name="Manabe T."/>
            <person name="Gomi K."/>
            <person name="Tabuchi M."/>
            <person name="Akimitsu K."/>
            <person name="Kataoka I."/>
        </authorList>
    </citation>
    <scope>NUCLEOTIDE SEQUENCE [LARGE SCALE GENOMIC DNA]</scope>
    <source>
        <strain evidence="2">cv. Fuchu</strain>
    </source>
</reference>
<name>A0A7J0EY48_9ERIC</name>
<accession>A0A7J0EY48</accession>
<proteinExistence type="predicted"/>
<gene>
    <name evidence="1" type="ORF">Acr_07g0007240</name>
</gene>
<protein>
    <submittedName>
        <fullName evidence="1">Syntaxin of plants 41</fullName>
    </submittedName>
</protein>
<keyword evidence="2" id="KW-1185">Reference proteome</keyword>
<evidence type="ECO:0000313" key="2">
    <source>
        <dbReference type="Proteomes" id="UP000585474"/>
    </source>
</evidence>
<organism evidence="1 2">
    <name type="scientific">Actinidia rufa</name>
    <dbReference type="NCBI Taxonomy" id="165716"/>
    <lineage>
        <taxon>Eukaryota</taxon>
        <taxon>Viridiplantae</taxon>
        <taxon>Streptophyta</taxon>
        <taxon>Embryophyta</taxon>
        <taxon>Tracheophyta</taxon>
        <taxon>Spermatophyta</taxon>
        <taxon>Magnoliopsida</taxon>
        <taxon>eudicotyledons</taxon>
        <taxon>Gunneridae</taxon>
        <taxon>Pentapetalae</taxon>
        <taxon>asterids</taxon>
        <taxon>Ericales</taxon>
        <taxon>Actinidiaceae</taxon>
        <taxon>Actinidia</taxon>
    </lineage>
</organism>
<dbReference type="AlphaFoldDB" id="A0A7J0EY48"/>